<dbReference type="InterPro" id="IPR008906">
    <property type="entry name" value="HATC_C_dom"/>
</dbReference>
<dbReference type="PANTHER" id="PTHR46481">
    <property type="entry name" value="ZINC FINGER BED DOMAIN-CONTAINING PROTEIN 4"/>
    <property type="match status" value="1"/>
</dbReference>
<protein>
    <recommendedName>
        <fullName evidence="6">HAT C-terminal dimerisation domain-containing protein</fullName>
    </recommendedName>
</protein>
<evidence type="ECO:0000256" key="4">
    <source>
        <dbReference type="ARBA" id="ARBA00022833"/>
    </source>
</evidence>
<keyword evidence="4" id="KW-0862">Zinc</keyword>
<evidence type="ECO:0000256" key="3">
    <source>
        <dbReference type="ARBA" id="ARBA00022771"/>
    </source>
</evidence>
<dbReference type="GO" id="GO:0005634">
    <property type="term" value="C:nucleus"/>
    <property type="evidence" value="ECO:0007669"/>
    <property type="project" value="UniProtKB-SubCell"/>
</dbReference>
<proteinExistence type="predicted"/>
<evidence type="ECO:0000256" key="1">
    <source>
        <dbReference type="ARBA" id="ARBA00004123"/>
    </source>
</evidence>
<gene>
    <name evidence="7" type="ORF">g.106181</name>
</gene>
<accession>A0A2S2QKB9</accession>
<dbReference type="GO" id="GO:0046983">
    <property type="term" value="F:protein dimerization activity"/>
    <property type="evidence" value="ECO:0007669"/>
    <property type="project" value="InterPro"/>
</dbReference>
<reference evidence="7" key="1">
    <citation type="submission" date="2018-04" db="EMBL/GenBank/DDBJ databases">
        <title>Transcriptome assembly of Sipha flava.</title>
        <authorList>
            <person name="Scully E.D."/>
            <person name="Geib S.M."/>
            <person name="Palmer N.A."/>
            <person name="Koch K."/>
            <person name="Bradshaw J."/>
            <person name="Heng-Moss T."/>
            <person name="Sarath G."/>
        </authorList>
    </citation>
    <scope>NUCLEOTIDE SEQUENCE</scope>
</reference>
<comment type="subcellular location">
    <subcellularLocation>
        <location evidence="1">Nucleus</location>
    </subcellularLocation>
</comment>
<evidence type="ECO:0000313" key="7">
    <source>
        <dbReference type="EMBL" id="MBY78133.1"/>
    </source>
</evidence>
<evidence type="ECO:0000256" key="5">
    <source>
        <dbReference type="ARBA" id="ARBA00023242"/>
    </source>
</evidence>
<name>A0A2S2QKB9_9HEMI</name>
<keyword evidence="5" id="KW-0539">Nucleus</keyword>
<dbReference type="EMBL" id="GGMS01008930">
    <property type="protein sequence ID" value="MBY78133.1"/>
    <property type="molecule type" value="Transcribed_RNA"/>
</dbReference>
<dbReference type="PANTHER" id="PTHR46481:SF10">
    <property type="entry name" value="ZINC FINGER BED DOMAIN-CONTAINING PROTEIN 39"/>
    <property type="match status" value="1"/>
</dbReference>
<evidence type="ECO:0000256" key="2">
    <source>
        <dbReference type="ARBA" id="ARBA00022723"/>
    </source>
</evidence>
<feature type="domain" description="HAT C-terminal dimerisation" evidence="6">
    <location>
        <begin position="315"/>
        <end position="361"/>
    </location>
</feature>
<dbReference type="Pfam" id="PF05699">
    <property type="entry name" value="Dimer_Tnp_hAT"/>
    <property type="match status" value="1"/>
</dbReference>
<organism evidence="7">
    <name type="scientific">Sipha flava</name>
    <name type="common">yellow sugarcane aphid</name>
    <dbReference type="NCBI Taxonomy" id="143950"/>
    <lineage>
        <taxon>Eukaryota</taxon>
        <taxon>Metazoa</taxon>
        <taxon>Ecdysozoa</taxon>
        <taxon>Arthropoda</taxon>
        <taxon>Hexapoda</taxon>
        <taxon>Insecta</taxon>
        <taxon>Pterygota</taxon>
        <taxon>Neoptera</taxon>
        <taxon>Paraneoptera</taxon>
        <taxon>Hemiptera</taxon>
        <taxon>Sternorrhyncha</taxon>
        <taxon>Aphidomorpha</taxon>
        <taxon>Aphidoidea</taxon>
        <taxon>Aphididae</taxon>
        <taxon>Sipha</taxon>
    </lineage>
</organism>
<evidence type="ECO:0000259" key="6">
    <source>
        <dbReference type="Pfam" id="PF05699"/>
    </source>
</evidence>
<dbReference type="SUPFAM" id="SSF53098">
    <property type="entry name" value="Ribonuclease H-like"/>
    <property type="match status" value="1"/>
</dbReference>
<dbReference type="InterPro" id="IPR052035">
    <property type="entry name" value="ZnF_BED_domain_contain"/>
</dbReference>
<dbReference type="InterPro" id="IPR012337">
    <property type="entry name" value="RNaseH-like_sf"/>
</dbReference>
<dbReference type="AlphaFoldDB" id="A0A2S2QKB9"/>
<sequence>MTMKIIMKIMMRIMMKMTMKNLDFPDSSLNILPQNDIIRDIPDLTNDYNISVVIKKIRKVVMYLKRSPTKNDTILQKYVKAEYGKEIKLLLDCKMRWNSLLDMLERFILLKTCIQKSLMDLNHPVRLEDSDYNLITEITEVLTPVKLTVEAIGRRDATLCTTDAAFKFLFKELFEKNSILANEMRTCLSNRIKKRRRPELSGVLNYLQNPHDDYDQITCLKDLFSLPKNDFIRKQIIKLIERIHIENYPIKEEQQQRESIKFTQLTLKEKLELKISKSKRTIDPKIQRETDLVKIIKKEMNLFENGGTRGHHLELAFKYLMSIPPTSIESERAFSAAAYMGNKLRSRLGDGTLDALLLLRSYFQHK</sequence>
<dbReference type="GO" id="GO:0008270">
    <property type="term" value="F:zinc ion binding"/>
    <property type="evidence" value="ECO:0007669"/>
    <property type="project" value="UniProtKB-KW"/>
</dbReference>
<keyword evidence="3" id="KW-0863">Zinc-finger</keyword>
<keyword evidence="2" id="KW-0479">Metal-binding</keyword>